<evidence type="ECO:0000313" key="3">
    <source>
        <dbReference type="Proteomes" id="UP000078224"/>
    </source>
</evidence>
<evidence type="ECO:0008006" key="4">
    <source>
        <dbReference type="Google" id="ProtNLM"/>
    </source>
</evidence>
<dbReference type="OrthoDB" id="343240at2"/>
<protein>
    <recommendedName>
        <fullName evidence="4">WG repeat-containing protein</fullName>
    </recommendedName>
</protein>
<evidence type="ECO:0000256" key="1">
    <source>
        <dbReference type="SAM" id="SignalP"/>
    </source>
</evidence>
<dbReference type="Pfam" id="PF14903">
    <property type="entry name" value="WG_beta_rep"/>
    <property type="match status" value="1"/>
</dbReference>
<proteinExistence type="predicted"/>
<dbReference type="InterPro" id="IPR032774">
    <property type="entry name" value="WG_beta_rep"/>
</dbReference>
<dbReference type="RefSeq" id="WP_068446275.1">
    <property type="nucleotide sequence ID" value="NZ_LXEW01000042.1"/>
</dbReference>
<keyword evidence="1" id="KW-0732">Signal</keyword>
<evidence type="ECO:0000313" key="2">
    <source>
        <dbReference type="EMBL" id="OAT49119.1"/>
    </source>
</evidence>
<accession>A0A1B7JMH7</accession>
<sequence length="150" mass="17356">MVKYLISPILLVALSFSLFADNLDEQYTLWVNDQKNEIKCFESSSPYQYCLRLDPNGGLYMADSQGNEIYRLYYFDNWPDEAKEGLYRIRKGDKIGFADEKTGKIVVEAKYDCAFPFENGKARVGVGCRTETDGEHSWWVGGEWTVIYRN</sequence>
<keyword evidence="3" id="KW-1185">Reference proteome</keyword>
<dbReference type="PATRIC" id="fig|1354272.4.peg.3157"/>
<feature type="signal peptide" evidence="1">
    <location>
        <begin position="1"/>
        <end position="20"/>
    </location>
</feature>
<dbReference type="EMBL" id="LXEW01000042">
    <property type="protein sequence ID" value="OAT49119.1"/>
    <property type="molecule type" value="Genomic_DNA"/>
</dbReference>
<reference evidence="2 3" key="1">
    <citation type="submission" date="2016-04" db="EMBL/GenBank/DDBJ databases">
        <title>ATOL: Assembling a taxonomically balanced genome-scale reconstruction of the evolutionary history of the Enterobacteriaceae.</title>
        <authorList>
            <person name="Plunkett G.III."/>
            <person name="Neeno-Eckwall E.C."/>
            <person name="Glasner J.D."/>
            <person name="Perna N.T."/>
        </authorList>
    </citation>
    <scope>NUCLEOTIDE SEQUENCE [LARGE SCALE GENOMIC DNA]</scope>
    <source>
        <strain evidence="2 3">ATCC 35613</strain>
    </source>
</reference>
<gene>
    <name evidence="2" type="ORF">M998_3095</name>
</gene>
<organism evidence="2 3">
    <name type="scientific">Providencia heimbachae ATCC 35613</name>
    <dbReference type="NCBI Taxonomy" id="1354272"/>
    <lineage>
        <taxon>Bacteria</taxon>
        <taxon>Pseudomonadati</taxon>
        <taxon>Pseudomonadota</taxon>
        <taxon>Gammaproteobacteria</taxon>
        <taxon>Enterobacterales</taxon>
        <taxon>Morganellaceae</taxon>
        <taxon>Providencia</taxon>
    </lineage>
</organism>
<dbReference type="AlphaFoldDB" id="A0A1B7JMH7"/>
<feature type="chain" id="PRO_5008595308" description="WG repeat-containing protein" evidence="1">
    <location>
        <begin position="21"/>
        <end position="150"/>
    </location>
</feature>
<comment type="caution">
    <text evidence="2">The sequence shown here is derived from an EMBL/GenBank/DDBJ whole genome shotgun (WGS) entry which is preliminary data.</text>
</comment>
<dbReference type="Proteomes" id="UP000078224">
    <property type="component" value="Unassembled WGS sequence"/>
</dbReference>
<name>A0A1B7JMH7_9GAMM</name>